<dbReference type="PANTHER" id="PTHR31422:SF0">
    <property type="entry name" value="MYOSIN-BINDING PROTEIN 7"/>
    <property type="match status" value="1"/>
</dbReference>
<accession>A0A5B7BTX0</accession>
<dbReference type="PANTHER" id="PTHR31422">
    <property type="entry name" value="BNAANNG28530D PROTEIN"/>
    <property type="match status" value="1"/>
</dbReference>
<feature type="transmembrane region" description="Helical" evidence="1">
    <location>
        <begin position="146"/>
        <end position="165"/>
    </location>
</feature>
<evidence type="ECO:0000256" key="1">
    <source>
        <dbReference type="SAM" id="Phobius"/>
    </source>
</evidence>
<keyword evidence="1" id="KW-0472">Membrane</keyword>
<keyword evidence="1" id="KW-1133">Transmembrane helix</keyword>
<dbReference type="AlphaFoldDB" id="A0A5B7BTX0"/>
<organism evidence="2">
    <name type="scientific">Davidia involucrata</name>
    <name type="common">Dove tree</name>
    <dbReference type="NCBI Taxonomy" id="16924"/>
    <lineage>
        <taxon>Eukaryota</taxon>
        <taxon>Viridiplantae</taxon>
        <taxon>Streptophyta</taxon>
        <taxon>Embryophyta</taxon>
        <taxon>Tracheophyta</taxon>
        <taxon>Spermatophyta</taxon>
        <taxon>Magnoliopsida</taxon>
        <taxon>eudicotyledons</taxon>
        <taxon>Gunneridae</taxon>
        <taxon>Pentapetalae</taxon>
        <taxon>asterids</taxon>
        <taxon>Cornales</taxon>
        <taxon>Nyssaceae</taxon>
        <taxon>Davidia</taxon>
    </lineage>
</organism>
<dbReference type="EMBL" id="GHES01040927">
    <property type="protein sequence ID" value="MPA71486.1"/>
    <property type="molecule type" value="Transcribed_RNA"/>
</dbReference>
<keyword evidence="1" id="KW-0812">Transmembrane</keyword>
<gene>
    <name evidence="2" type="ORF">Din_040927</name>
</gene>
<evidence type="ECO:0000313" key="2">
    <source>
        <dbReference type="EMBL" id="MPA71486.1"/>
    </source>
</evidence>
<name>A0A5B7BTX0_DAVIN</name>
<protein>
    <submittedName>
        <fullName evidence="2">Uncharacterized protein</fullName>
    </submittedName>
</protein>
<reference evidence="2" key="1">
    <citation type="submission" date="2019-08" db="EMBL/GenBank/DDBJ databases">
        <title>Reference gene set and small RNA set construction with multiple tissues from Davidia involucrata Baill.</title>
        <authorList>
            <person name="Yang H."/>
            <person name="Zhou C."/>
            <person name="Li G."/>
            <person name="Wang J."/>
            <person name="Gao P."/>
            <person name="Wang M."/>
            <person name="Wang R."/>
            <person name="Zhao Y."/>
        </authorList>
    </citation>
    <scope>NUCLEOTIDE SEQUENCE</scope>
    <source>
        <tissue evidence="2">Mixed with DoveR01_LX</tissue>
    </source>
</reference>
<sequence>MGPDLASESPRFGSGFRKMEDFSNLRKVDNASEIGDDMSDRVYTIDSVHQGVPYNGVTEPKASIGICDDYITTPKESLNQADVGDPEIKKLYMRLQVLEADRESMRQTIISMRTDKAQLVLLKEIAQHLCKEMPPVRRTPVKKSSLIGSFSFMSIFKWVTSFVFWKKKARRSKYMFGLSANSVGLLILLNKSPHEDQWRCLTSTQV</sequence>
<proteinExistence type="predicted"/>